<feature type="region of interest" description="Disordered" evidence="1">
    <location>
        <begin position="761"/>
        <end position="798"/>
    </location>
</feature>
<feature type="compositionally biased region" description="Acidic residues" evidence="1">
    <location>
        <begin position="8"/>
        <end position="22"/>
    </location>
</feature>
<evidence type="ECO:0000313" key="2">
    <source>
        <dbReference type="EMBL" id="CAI3974947.1"/>
    </source>
</evidence>
<evidence type="ECO:0000313" key="4">
    <source>
        <dbReference type="Proteomes" id="UP001152797"/>
    </source>
</evidence>
<reference evidence="3" key="2">
    <citation type="submission" date="2024-04" db="EMBL/GenBank/DDBJ databases">
        <authorList>
            <person name="Chen Y."/>
            <person name="Shah S."/>
            <person name="Dougan E. K."/>
            <person name="Thang M."/>
            <person name="Chan C."/>
        </authorList>
    </citation>
    <scope>NUCLEOTIDE SEQUENCE [LARGE SCALE GENOMIC DNA]</scope>
</reference>
<name>A0A9P1FIA6_9DINO</name>
<protein>
    <submittedName>
        <fullName evidence="2">Uncharacterized protein</fullName>
    </submittedName>
</protein>
<feature type="compositionally biased region" description="Basic and acidic residues" evidence="1">
    <location>
        <begin position="761"/>
        <end position="772"/>
    </location>
</feature>
<comment type="caution">
    <text evidence="2">The sequence shown here is derived from an EMBL/GenBank/DDBJ whole genome shotgun (WGS) entry which is preliminary data.</text>
</comment>
<feature type="compositionally biased region" description="Low complexity" evidence="1">
    <location>
        <begin position="537"/>
        <end position="558"/>
    </location>
</feature>
<feature type="compositionally biased region" description="Basic and acidic residues" evidence="1">
    <location>
        <begin position="525"/>
        <end position="536"/>
    </location>
</feature>
<organism evidence="2">
    <name type="scientific">Cladocopium goreaui</name>
    <dbReference type="NCBI Taxonomy" id="2562237"/>
    <lineage>
        <taxon>Eukaryota</taxon>
        <taxon>Sar</taxon>
        <taxon>Alveolata</taxon>
        <taxon>Dinophyceae</taxon>
        <taxon>Suessiales</taxon>
        <taxon>Symbiodiniaceae</taxon>
        <taxon>Cladocopium</taxon>
    </lineage>
</organism>
<reference evidence="2" key="1">
    <citation type="submission" date="2022-10" db="EMBL/GenBank/DDBJ databases">
        <authorList>
            <person name="Chen Y."/>
            <person name="Dougan E. K."/>
            <person name="Chan C."/>
            <person name="Rhodes N."/>
            <person name="Thang M."/>
        </authorList>
    </citation>
    <scope>NUCLEOTIDE SEQUENCE</scope>
</reference>
<feature type="compositionally biased region" description="Basic and acidic residues" evidence="1">
    <location>
        <begin position="583"/>
        <end position="603"/>
    </location>
</feature>
<keyword evidence="4" id="KW-1185">Reference proteome</keyword>
<dbReference type="InterPro" id="IPR032922">
    <property type="entry name" value="SON"/>
</dbReference>
<dbReference type="EMBL" id="CAMXCT010000169">
    <property type="protein sequence ID" value="CAI3974947.1"/>
    <property type="molecule type" value="Genomic_DNA"/>
</dbReference>
<dbReference type="Proteomes" id="UP001152797">
    <property type="component" value="Unassembled WGS sequence"/>
</dbReference>
<proteinExistence type="predicted"/>
<dbReference type="AlphaFoldDB" id="A0A9P1FIA6"/>
<feature type="compositionally biased region" description="Basic residues" evidence="1">
    <location>
        <begin position="627"/>
        <end position="668"/>
    </location>
</feature>
<dbReference type="OrthoDB" id="426274at2759"/>
<dbReference type="GO" id="GO:0051726">
    <property type="term" value="P:regulation of cell cycle"/>
    <property type="evidence" value="ECO:0007669"/>
    <property type="project" value="InterPro"/>
</dbReference>
<gene>
    <name evidence="2" type="ORF">C1SCF055_LOCUS3309</name>
</gene>
<evidence type="ECO:0000313" key="3">
    <source>
        <dbReference type="EMBL" id="CAL1128322.1"/>
    </source>
</evidence>
<dbReference type="GO" id="GO:0043484">
    <property type="term" value="P:regulation of RNA splicing"/>
    <property type="evidence" value="ECO:0007669"/>
    <property type="project" value="InterPro"/>
</dbReference>
<sequence>MPPPRPEDVDESSDSSGSEDSDAAPTPAPQPAAPVTVAAASARAAALAEQLAAQLAVTTASPASPAPRPKETPAAKEATELEPLILEAEAQDLVVIGNANCGAWIGKAIAESQFVAVVKTPVAPSTSVIVDARVAEEAQIKPEVLQRRWMAFRVRRLTGDPRLPLRELSALCDQLVQAGVEPRTLVPIDSRSYLLMSREHVQVSVTALVQCGHMVSPARRVVSAIPIPDTPTEVPDWQVGAWKLLQRHSAGTTKDCQKGDLFQCTLRIQAKCGIYCEVRSLERHEVTSDFHTQLSSYGMLRMDQSGARAWREPRVDFQVSKGSPTPFLRFTEGEDGSTLKEETLSTQGEMETWSKLLNAVGGSIGSISALELDSEDLAGLWIFAGNIFLRIIGVPKSQSLLGSHCCRSLTQLEHFQSQDAVQNELRKFEVLVGEVEQPGLLRARRSTWEGAGRLLLDARPAEAGGPTAGAVELQLEDGVVIHQEPDGKQLRWRVKEWTFDPFTVPAPEIPSEPEAASESESVSESVRKKQQKDAKAASKGAAPKAKAKAKAQAAQAASPKKEEKETDDEKEEKEVKKKKHKKNKEEDRERKRAVSESRSSSEVKRKKKKDKSRGRSERKDKKDKEREKRKKKKSQRSPSRSRSKSRSKRRKKNRRSRSRRKASASRKSSHSEGKKEEKKSTKEKHIQERRGSPVPEELPEREIRLRRFAEQSKLIPQAMEALRNLKADLQDKIMEEGPIKEGDGNPIIVLMNRIKEVAEWAQQEAERSEDKAPGTAPAEPAENAQAPETTPEVTKANGHAEVPDSMLVRAFYLQNQLPEEALETLKALPGEVLMNVLMRGPLEASENPMLALQKRIEEAR</sequence>
<dbReference type="EMBL" id="CAMXCT030000169">
    <property type="protein sequence ID" value="CAL4762259.1"/>
    <property type="molecule type" value="Genomic_DNA"/>
</dbReference>
<dbReference type="EMBL" id="CAMXCT020000169">
    <property type="protein sequence ID" value="CAL1128322.1"/>
    <property type="molecule type" value="Genomic_DNA"/>
</dbReference>
<feature type="region of interest" description="Disordered" evidence="1">
    <location>
        <begin position="1"/>
        <end position="36"/>
    </location>
</feature>
<dbReference type="GO" id="GO:0003723">
    <property type="term" value="F:RNA binding"/>
    <property type="evidence" value="ECO:0007669"/>
    <property type="project" value="InterPro"/>
</dbReference>
<feature type="region of interest" description="Disordered" evidence="1">
    <location>
        <begin position="502"/>
        <end position="701"/>
    </location>
</feature>
<dbReference type="PANTHER" id="PTHR46528:SF1">
    <property type="entry name" value="PROTEIN SON"/>
    <property type="match status" value="1"/>
</dbReference>
<feature type="compositionally biased region" description="Basic and acidic residues" evidence="1">
    <location>
        <begin position="613"/>
        <end position="626"/>
    </location>
</feature>
<feature type="compositionally biased region" description="Low complexity" evidence="1">
    <location>
        <begin position="775"/>
        <end position="792"/>
    </location>
</feature>
<accession>A0A9P1FIA6</accession>
<dbReference type="PANTHER" id="PTHR46528">
    <property type="entry name" value="PROTEIN SON"/>
    <property type="match status" value="1"/>
</dbReference>
<feature type="compositionally biased region" description="Basic and acidic residues" evidence="1">
    <location>
        <begin position="669"/>
        <end position="691"/>
    </location>
</feature>
<feature type="compositionally biased region" description="Low complexity" evidence="1">
    <location>
        <begin position="512"/>
        <end position="524"/>
    </location>
</feature>
<evidence type="ECO:0000256" key="1">
    <source>
        <dbReference type="SAM" id="MobiDB-lite"/>
    </source>
</evidence>